<evidence type="ECO:0000256" key="14">
    <source>
        <dbReference type="ARBA" id="ARBA00023098"/>
    </source>
</evidence>
<keyword evidence="6 16" id="KW-0479">Metal-binding</keyword>
<dbReference type="PANTHER" id="PTHR11903:SF11">
    <property type="entry name" value="ALPHA-DIOXYGENASE 1"/>
    <property type="match status" value="1"/>
</dbReference>
<sequence length="661" mass="75238">MILAGVTNKISALLKNERKNDAERWIEIRSFGSKRTTSVVRLVAMGSGLFKPCVHPDLRAAFSKMSFGDKIGFLFIHEFDKRNLWHKMPVLIGLLYLNTRRTLLEKYNLLAVGGSHGALFDPNEFPYRTGDGKYNDPHNAEAGSQYTFFGRNMKPVDQEDELMRPDPFVVATKLLARREYKDTGKQFNILAAAWIQFMVHDWMDHMEDTKQIEITAPKEVANECPLKSFKFYATKELPTNSDGIKTGYYNVRTAWWDGSAIYGNNEKKAEKLRSYVDGKLVIGDDSLLLHEENGVPLSGDIRNNWIGVSILQALFVKEHNAVCDAIKGEHPNLSDEELYRYAKLVTSAVVAKVHTIDWTVELLKTKTMRAAMRANWYGLLGKKIKDTFGHIGGPALGGLVGLKKPNNHGVPYSLTEEFTSVYRMHPLIPSTLKLRDPTGEPDANNSPPYLEDIDIGQLVGLKGEEQLSKIGFEKQTLSMGYQACGALELWNYPGFFRDLIPQNLDGTDRSDRIDLAALEVYRDRERSVPRYNEFRRRLFLIPIKSWEDLTSDKDAIEAIRAIYGDDVEKLDLLVGLMAEKKIKGFAISETAFNIFILMASRRLEADRFFTSNFNEKTYTKKGMQWVKTTEGLRDVINRHYPEITAKWMKSSSAFSVWDADY</sequence>
<dbReference type="Gene3D" id="1.10.640.10">
    <property type="entry name" value="Haem peroxidase domain superfamily, animal type"/>
    <property type="match status" value="1"/>
</dbReference>
<comment type="cofactor">
    <cofactor evidence="1">
        <name>Ca(2+)</name>
        <dbReference type="ChEBI" id="CHEBI:29108"/>
    </cofactor>
</comment>
<dbReference type="InterPro" id="IPR034815">
    <property type="entry name" value="A_dioxygenase"/>
</dbReference>
<evidence type="ECO:0000256" key="1">
    <source>
        <dbReference type="ARBA" id="ARBA00001913"/>
    </source>
</evidence>
<dbReference type="GO" id="GO:0006633">
    <property type="term" value="P:fatty acid biosynthetic process"/>
    <property type="evidence" value="ECO:0007669"/>
    <property type="project" value="UniProtKB-KW"/>
</dbReference>
<dbReference type="GO" id="GO:0051213">
    <property type="term" value="F:dioxygenase activity"/>
    <property type="evidence" value="ECO:0007669"/>
    <property type="project" value="UniProtKB-KW"/>
</dbReference>
<dbReference type="GO" id="GO:0006952">
    <property type="term" value="P:defense response"/>
    <property type="evidence" value="ECO:0007669"/>
    <property type="project" value="UniProtKB-KW"/>
</dbReference>
<keyword evidence="10" id="KW-0106">Calcium</keyword>
<keyword evidence="12" id="KW-0560">Oxidoreductase</keyword>
<evidence type="ECO:0000256" key="8">
    <source>
        <dbReference type="ARBA" id="ARBA00022821"/>
    </source>
</evidence>
<name>A0ABC8VJR9_9POAL</name>
<proteinExistence type="predicted"/>
<dbReference type="Pfam" id="PF03098">
    <property type="entry name" value="An_peroxidase"/>
    <property type="match status" value="1"/>
</dbReference>
<dbReference type="InterPro" id="IPR050783">
    <property type="entry name" value="Oxylipin_biosynth_metab"/>
</dbReference>
<evidence type="ECO:0000256" key="6">
    <source>
        <dbReference type="ARBA" id="ARBA00022723"/>
    </source>
</evidence>
<evidence type="ECO:0000256" key="7">
    <source>
        <dbReference type="ARBA" id="ARBA00022767"/>
    </source>
</evidence>
<evidence type="ECO:0000313" key="17">
    <source>
        <dbReference type="EMBL" id="CAL4892259.1"/>
    </source>
</evidence>
<comment type="cofactor">
    <cofactor evidence="2">
        <name>heme b</name>
        <dbReference type="ChEBI" id="CHEBI:60344"/>
    </cofactor>
</comment>
<keyword evidence="7" id="KW-0925">Oxylipin biosynthesis</keyword>
<accession>A0ABC8VJR9</accession>
<keyword evidence="9" id="KW-0276">Fatty acid metabolism</keyword>
<dbReference type="GO" id="GO:0004601">
    <property type="term" value="F:peroxidase activity"/>
    <property type="evidence" value="ECO:0007669"/>
    <property type="project" value="UniProtKB-KW"/>
</dbReference>
<keyword evidence="5 16" id="KW-0349">Heme</keyword>
<evidence type="ECO:0000256" key="13">
    <source>
        <dbReference type="ARBA" id="ARBA00023004"/>
    </source>
</evidence>
<keyword evidence="13 16" id="KW-0408">Iron</keyword>
<keyword evidence="18" id="KW-1185">Reference proteome</keyword>
<dbReference type="SUPFAM" id="SSF48113">
    <property type="entry name" value="Heme-dependent peroxidases"/>
    <property type="match status" value="1"/>
</dbReference>
<protein>
    <submittedName>
        <fullName evidence="17">Uncharacterized protein</fullName>
    </submittedName>
</protein>
<dbReference type="InterPro" id="IPR037120">
    <property type="entry name" value="Haem_peroxidase_sf_animal"/>
</dbReference>
<gene>
    <name evidence="17" type="ORF">URODEC1_LOCUS4196</name>
</gene>
<evidence type="ECO:0000256" key="12">
    <source>
        <dbReference type="ARBA" id="ARBA00023002"/>
    </source>
</evidence>
<keyword evidence="15" id="KW-0275">Fatty acid biosynthesis</keyword>
<dbReference type="EMBL" id="OZ075120">
    <property type="protein sequence ID" value="CAL4892259.1"/>
    <property type="molecule type" value="Genomic_DNA"/>
</dbReference>
<keyword evidence="4" id="KW-0575">Peroxidase</keyword>
<keyword evidence="11" id="KW-0223">Dioxygenase</keyword>
<evidence type="ECO:0000313" key="18">
    <source>
        <dbReference type="Proteomes" id="UP001497457"/>
    </source>
</evidence>
<dbReference type="PROSITE" id="PS50292">
    <property type="entry name" value="PEROXIDASE_3"/>
    <property type="match status" value="1"/>
</dbReference>
<feature type="binding site" description="axial binding residue" evidence="16">
    <location>
        <position position="425"/>
    </location>
    <ligand>
        <name>heme b</name>
        <dbReference type="ChEBI" id="CHEBI:60344"/>
    </ligand>
    <ligandPart>
        <name>Fe</name>
        <dbReference type="ChEBI" id="CHEBI:18248"/>
    </ligandPart>
</feature>
<dbReference type="PANTHER" id="PTHR11903">
    <property type="entry name" value="PROSTAGLANDIN G/H SYNTHASE"/>
    <property type="match status" value="1"/>
</dbReference>
<reference evidence="17" key="1">
    <citation type="submission" date="2024-10" db="EMBL/GenBank/DDBJ databases">
        <authorList>
            <person name="Ryan C."/>
        </authorList>
    </citation>
    <scope>NUCLEOTIDE SEQUENCE [LARGE SCALE GENOMIC DNA]</scope>
</reference>
<organism evidence="17 18">
    <name type="scientific">Urochloa decumbens</name>
    <dbReference type="NCBI Taxonomy" id="240449"/>
    <lineage>
        <taxon>Eukaryota</taxon>
        <taxon>Viridiplantae</taxon>
        <taxon>Streptophyta</taxon>
        <taxon>Embryophyta</taxon>
        <taxon>Tracheophyta</taxon>
        <taxon>Spermatophyta</taxon>
        <taxon>Magnoliopsida</taxon>
        <taxon>Liliopsida</taxon>
        <taxon>Poales</taxon>
        <taxon>Poaceae</taxon>
        <taxon>PACMAD clade</taxon>
        <taxon>Panicoideae</taxon>
        <taxon>Panicodae</taxon>
        <taxon>Paniceae</taxon>
        <taxon>Melinidinae</taxon>
        <taxon>Urochloa</taxon>
    </lineage>
</organism>
<evidence type="ECO:0000256" key="4">
    <source>
        <dbReference type="ARBA" id="ARBA00022559"/>
    </source>
</evidence>
<evidence type="ECO:0000256" key="5">
    <source>
        <dbReference type="ARBA" id="ARBA00022617"/>
    </source>
</evidence>
<keyword evidence="8" id="KW-0611">Plant defense</keyword>
<dbReference type="InterPro" id="IPR019791">
    <property type="entry name" value="Haem_peroxidase_animal"/>
</dbReference>
<dbReference type="AlphaFoldDB" id="A0ABC8VJR9"/>
<dbReference type="CDD" id="cd09818">
    <property type="entry name" value="PIOX_like"/>
    <property type="match status" value="1"/>
</dbReference>
<evidence type="ECO:0000256" key="3">
    <source>
        <dbReference type="ARBA" id="ARBA00022516"/>
    </source>
</evidence>
<evidence type="ECO:0000256" key="2">
    <source>
        <dbReference type="ARBA" id="ARBA00001970"/>
    </source>
</evidence>
<evidence type="ECO:0000256" key="15">
    <source>
        <dbReference type="ARBA" id="ARBA00023160"/>
    </source>
</evidence>
<evidence type="ECO:0000256" key="9">
    <source>
        <dbReference type="ARBA" id="ARBA00022832"/>
    </source>
</evidence>
<dbReference type="Proteomes" id="UP001497457">
    <property type="component" value="Chromosome 10rd"/>
</dbReference>
<evidence type="ECO:0000256" key="11">
    <source>
        <dbReference type="ARBA" id="ARBA00022964"/>
    </source>
</evidence>
<dbReference type="GO" id="GO:0031408">
    <property type="term" value="P:oxylipin biosynthetic process"/>
    <property type="evidence" value="ECO:0007669"/>
    <property type="project" value="UniProtKB-KW"/>
</dbReference>
<keyword evidence="3" id="KW-0444">Lipid biosynthesis</keyword>
<dbReference type="GO" id="GO:0046872">
    <property type="term" value="F:metal ion binding"/>
    <property type="evidence" value="ECO:0007669"/>
    <property type="project" value="UniProtKB-KW"/>
</dbReference>
<keyword evidence="14" id="KW-0443">Lipid metabolism</keyword>
<evidence type="ECO:0000256" key="16">
    <source>
        <dbReference type="PIRSR" id="PIRSR619791-2"/>
    </source>
</evidence>
<evidence type="ECO:0000256" key="10">
    <source>
        <dbReference type="ARBA" id="ARBA00022837"/>
    </source>
</evidence>
<dbReference type="InterPro" id="IPR010255">
    <property type="entry name" value="Haem_peroxidase_sf"/>
</dbReference>